<dbReference type="HOGENOM" id="CLU_161337_1_0_6"/>
<proteinExistence type="predicted"/>
<reference evidence="1" key="1">
    <citation type="submission" date="2007-06" db="EMBL/GenBank/DDBJ databases">
        <title>Complete sequence of Marinomonas sp. MWYL1.</title>
        <authorList>
            <consortium name="US DOE Joint Genome Institute"/>
            <person name="Copeland A."/>
            <person name="Lucas S."/>
            <person name="Lapidus A."/>
            <person name="Barry K."/>
            <person name="Glavina del Rio T."/>
            <person name="Dalin E."/>
            <person name="Tice H."/>
            <person name="Pitluck S."/>
            <person name="Kiss H."/>
            <person name="Brettin T."/>
            <person name="Bruce D."/>
            <person name="Detter J.C."/>
            <person name="Han C."/>
            <person name="Schmutz J."/>
            <person name="Larimer F."/>
            <person name="Land M."/>
            <person name="Hauser L."/>
            <person name="Kyrpides N."/>
            <person name="Kim E."/>
            <person name="Johnston A.W.B."/>
            <person name="Todd J.D."/>
            <person name="Rogers R."/>
            <person name="Wexler M."/>
            <person name="Bond P.L."/>
            <person name="Li Y."/>
            <person name="Richardson P."/>
        </authorList>
    </citation>
    <scope>NUCLEOTIDE SEQUENCE [LARGE SCALE GENOMIC DNA]</scope>
    <source>
        <strain evidence="1">MWYL1</strain>
    </source>
</reference>
<dbReference type="KEGG" id="mmw:Mmwyl1_2776"/>
<evidence type="ECO:0000313" key="1">
    <source>
        <dbReference type="EMBL" id="ABR71689.1"/>
    </source>
</evidence>
<dbReference type="eggNOG" id="ENOG5032TDX">
    <property type="taxonomic scope" value="Bacteria"/>
</dbReference>
<name>A6VZ10_MARMS</name>
<sequence>MYKVTKDQWFKKSAKQDTKNTMAISEFEIKRTESELEKYLAKNRPPAHLRHQVDIGYRISGQSVELFEIRPHWKAVDSKIETPVAKATFVKTKGHWKVFWMQQDLKWHRYDSNPEVSRIEDFLQIVSEDEHSCFFG</sequence>
<gene>
    <name evidence="1" type="ordered locus">Mmwyl1_2776</name>
</gene>
<dbReference type="Pfam" id="PF11225">
    <property type="entry name" value="DUF3024"/>
    <property type="match status" value="1"/>
</dbReference>
<organism evidence="1">
    <name type="scientific">Marinomonas sp. (strain MWYL1)</name>
    <dbReference type="NCBI Taxonomy" id="400668"/>
    <lineage>
        <taxon>Bacteria</taxon>
        <taxon>Pseudomonadati</taxon>
        <taxon>Pseudomonadota</taxon>
        <taxon>Gammaproteobacteria</taxon>
        <taxon>Oceanospirillales</taxon>
        <taxon>Oceanospirillaceae</taxon>
        <taxon>Marinomonas</taxon>
    </lineage>
</organism>
<evidence type="ECO:0008006" key="2">
    <source>
        <dbReference type="Google" id="ProtNLM"/>
    </source>
</evidence>
<dbReference type="STRING" id="400668.Mmwyl1_2776"/>
<dbReference type="EMBL" id="CP000749">
    <property type="protein sequence ID" value="ABR71689.1"/>
    <property type="molecule type" value="Genomic_DNA"/>
</dbReference>
<accession>A6VZ10</accession>
<protein>
    <recommendedName>
        <fullName evidence="2">DUF3024 domain-containing protein</fullName>
    </recommendedName>
</protein>
<dbReference type="InterPro" id="IPR021388">
    <property type="entry name" value="DUF3024"/>
</dbReference>
<dbReference type="AlphaFoldDB" id="A6VZ10"/>